<evidence type="ECO:0000256" key="1">
    <source>
        <dbReference type="SAM" id="Phobius"/>
    </source>
</evidence>
<keyword evidence="1" id="KW-1133">Transmembrane helix</keyword>
<protein>
    <recommendedName>
        <fullName evidence="4">DUF3267 domain-containing protein</fullName>
    </recommendedName>
</protein>
<keyword evidence="1" id="KW-0812">Transmembrane</keyword>
<comment type="caution">
    <text evidence="2">The sequence shown here is derived from an EMBL/GenBank/DDBJ whole genome shotgun (WGS) entry which is preliminary data.</text>
</comment>
<gene>
    <name evidence="2" type="ORF">CV102_11025</name>
</gene>
<keyword evidence="3" id="KW-1185">Reference proteome</keyword>
<feature type="transmembrane region" description="Helical" evidence="1">
    <location>
        <begin position="190"/>
        <end position="208"/>
    </location>
</feature>
<evidence type="ECO:0008006" key="4">
    <source>
        <dbReference type="Google" id="ProtNLM"/>
    </source>
</evidence>
<dbReference type="AlphaFoldDB" id="A0A8J8Q6V3"/>
<feature type="transmembrane region" description="Helical" evidence="1">
    <location>
        <begin position="126"/>
        <end position="145"/>
    </location>
</feature>
<accession>A0A8J8Q6V3</accession>
<evidence type="ECO:0000313" key="3">
    <source>
        <dbReference type="Proteomes" id="UP000766904"/>
    </source>
</evidence>
<dbReference type="EMBL" id="PHNJ01000005">
    <property type="protein sequence ID" value="TYL38340.1"/>
    <property type="molecule type" value="Genomic_DNA"/>
</dbReference>
<feature type="transmembrane region" description="Helical" evidence="1">
    <location>
        <begin position="6"/>
        <end position="26"/>
    </location>
</feature>
<dbReference type="Proteomes" id="UP000766904">
    <property type="component" value="Unassembled WGS sequence"/>
</dbReference>
<dbReference type="RefSeq" id="WP_148858037.1">
    <property type="nucleotide sequence ID" value="NZ_PHNJ01000005.1"/>
</dbReference>
<sequence length="209" mass="23107">MNSEYVIYAVAAVALVAVLALAVRGIEYLLRYLFHLFAFPGVVVHEFAHATACRAVGVPVLEVVYFRFDDPPGYVRHVNPARYRQSVVISVAPFLVNTIVSFGSFLGVGVLISMTESLGTAQPETIIAGVVLTWIGLSVGMHAFPSTTDAKTLWDRSRQEWRRSPVVLLGIPVVALIYVVNLLSWLWAHVFYAIGLLVTALYLVWTLLF</sequence>
<reference evidence="2" key="1">
    <citation type="submission" date="2017-11" db="EMBL/GenBank/DDBJ databases">
        <authorList>
            <person name="Kajale S.C."/>
            <person name="Sharma A."/>
        </authorList>
    </citation>
    <scope>NUCLEOTIDE SEQUENCE</scope>
    <source>
        <strain evidence="2">LS1_42</strain>
    </source>
</reference>
<feature type="transmembrane region" description="Helical" evidence="1">
    <location>
        <begin position="166"/>
        <end position="184"/>
    </location>
</feature>
<evidence type="ECO:0000313" key="2">
    <source>
        <dbReference type="EMBL" id="TYL38340.1"/>
    </source>
</evidence>
<proteinExistence type="predicted"/>
<feature type="transmembrane region" description="Helical" evidence="1">
    <location>
        <begin position="87"/>
        <end position="114"/>
    </location>
</feature>
<name>A0A8J8Q6V3_9EURY</name>
<organism evidence="2 3">
    <name type="scientific">Natronococcus pandeyae</name>
    <dbReference type="NCBI Taxonomy" id="2055836"/>
    <lineage>
        <taxon>Archaea</taxon>
        <taxon>Methanobacteriati</taxon>
        <taxon>Methanobacteriota</taxon>
        <taxon>Stenosarchaea group</taxon>
        <taxon>Halobacteria</taxon>
        <taxon>Halobacteriales</taxon>
        <taxon>Natrialbaceae</taxon>
        <taxon>Natronococcus</taxon>
    </lineage>
</organism>
<keyword evidence="1" id="KW-0472">Membrane</keyword>
<dbReference type="OrthoDB" id="147208at2157"/>